<keyword evidence="2" id="KW-0677">Repeat</keyword>
<dbReference type="AlphaFoldDB" id="A0A6B3N6E9"/>
<dbReference type="InterPro" id="IPR036322">
    <property type="entry name" value="WD40_repeat_dom_sf"/>
</dbReference>
<dbReference type="PROSITE" id="PS50294">
    <property type="entry name" value="WD_REPEATS_REGION"/>
    <property type="match status" value="4"/>
</dbReference>
<dbReference type="Pfam" id="PF00069">
    <property type="entry name" value="Pkinase"/>
    <property type="match status" value="1"/>
</dbReference>
<dbReference type="CDD" id="cd14014">
    <property type="entry name" value="STKc_PknB_like"/>
    <property type="match status" value="1"/>
</dbReference>
<feature type="domain" description="Protein kinase" evidence="4">
    <location>
        <begin position="12"/>
        <end position="292"/>
    </location>
</feature>
<sequence>MIYPGMLIQNRYRVIRKLGKGGFGQTFEVDEGGTLKVLKVLNVESFQSPERQKKSVVLFLREATVLSRLEHPGIPRVERDGYFNYLDPGGNTIHCLLMEKIEGKNLKQWLATPGNQPLSEELAIAWLEQLADILAQLHQQELIHRDIKPSNIMLRPNGQLVLIDFGAVREVTETYLYRQKANLTGTVIISAGFTPPEQAEGQAVAQSDFFALGRTFVYLLTGKRPIDFNKNPRTGKLYWHDSAPQISPKFADLIDYLMAPFPGRRPQTSQVILRSLEEITSPSVTTHPDPLLSQRNLLPTQVNPKPNQLLTLISGLIPKKNQPLSWHKAKLRRTLSGHSDSVKSIAISPDGRTFASGSYDKTIKLWALPSGELQRTLIGHRKRVNCIAISPDGQTLASSSEDMTIKFWALPTGDLLHTLRVTKGIVRSLNFNPNGKTLISSSGLEIKFWAVLTGKVIGTLVGHSKSARLVNFSPDGKSCVIGGLDGTLELWSPYSGKRLRHFSTPAGAITSVAFSPDGQILASGSNRMIEIWNPRTGKRLHTFSTQQNGSVSVAFSPDSRTLASSSGRSIDLWNLPSAQRLSNLSRHYKPVQSLAFSTDGSILISGSDDNTIKVWQIIS</sequence>
<organism evidence="5">
    <name type="scientific">Symploca sp. SIO1C4</name>
    <dbReference type="NCBI Taxonomy" id="2607765"/>
    <lineage>
        <taxon>Bacteria</taxon>
        <taxon>Bacillati</taxon>
        <taxon>Cyanobacteriota</taxon>
        <taxon>Cyanophyceae</taxon>
        <taxon>Coleofasciculales</taxon>
        <taxon>Coleofasciculaceae</taxon>
        <taxon>Symploca</taxon>
    </lineage>
</organism>
<dbReference type="InterPro" id="IPR020472">
    <property type="entry name" value="WD40_PAC1"/>
</dbReference>
<dbReference type="InterPro" id="IPR001680">
    <property type="entry name" value="WD40_rpt"/>
</dbReference>
<dbReference type="CDD" id="cd00200">
    <property type="entry name" value="WD40"/>
    <property type="match status" value="1"/>
</dbReference>
<evidence type="ECO:0000256" key="2">
    <source>
        <dbReference type="ARBA" id="ARBA00022737"/>
    </source>
</evidence>
<feature type="repeat" description="WD" evidence="3">
    <location>
        <begin position="377"/>
        <end position="418"/>
    </location>
</feature>
<evidence type="ECO:0000256" key="1">
    <source>
        <dbReference type="ARBA" id="ARBA00022574"/>
    </source>
</evidence>
<evidence type="ECO:0000259" key="4">
    <source>
        <dbReference type="PROSITE" id="PS50011"/>
    </source>
</evidence>
<feature type="repeat" description="WD" evidence="3">
    <location>
        <begin position="335"/>
        <end position="376"/>
    </location>
</feature>
<dbReference type="InterPro" id="IPR015943">
    <property type="entry name" value="WD40/YVTN_repeat-like_dom_sf"/>
</dbReference>
<reference evidence="5" key="1">
    <citation type="submission" date="2019-11" db="EMBL/GenBank/DDBJ databases">
        <title>Genomic insights into an expanded diversity of filamentous marine cyanobacteria reveals the extraordinary biosynthetic potential of Moorea and Okeania.</title>
        <authorList>
            <person name="Ferreira Leao T."/>
            <person name="Wang M."/>
            <person name="Moss N."/>
            <person name="Da Silva R."/>
            <person name="Sanders J."/>
            <person name="Nurk S."/>
            <person name="Gurevich A."/>
            <person name="Humphrey G."/>
            <person name="Reher R."/>
            <person name="Zhu Q."/>
            <person name="Belda-Ferre P."/>
            <person name="Glukhov E."/>
            <person name="Rex R."/>
            <person name="Dorrestein P.C."/>
            <person name="Knight R."/>
            <person name="Pevzner P."/>
            <person name="Gerwick W.H."/>
            <person name="Gerwick L."/>
        </authorList>
    </citation>
    <scope>NUCLEOTIDE SEQUENCE</scope>
    <source>
        <strain evidence="5">SIO1C4</strain>
    </source>
</reference>
<dbReference type="InterPro" id="IPR000719">
    <property type="entry name" value="Prot_kinase_dom"/>
</dbReference>
<dbReference type="PRINTS" id="PR00320">
    <property type="entry name" value="GPROTEINBRPT"/>
</dbReference>
<dbReference type="SUPFAM" id="SSF50978">
    <property type="entry name" value="WD40 repeat-like"/>
    <property type="match status" value="1"/>
</dbReference>
<dbReference type="PANTHER" id="PTHR19879:SF9">
    <property type="entry name" value="TRANSCRIPTION INITIATION FACTOR TFIID SUBUNIT 5"/>
    <property type="match status" value="1"/>
</dbReference>
<dbReference type="PROSITE" id="PS50082">
    <property type="entry name" value="WD_REPEATS_2"/>
    <property type="match status" value="5"/>
</dbReference>
<dbReference type="Pfam" id="PF00400">
    <property type="entry name" value="WD40"/>
    <property type="match status" value="7"/>
</dbReference>
<dbReference type="GO" id="GO:0005524">
    <property type="term" value="F:ATP binding"/>
    <property type="evidence" value="ECO:0007669"/>
    <property type="project" value="InterPro"/>
</dbReference>
<keyword evidence="1 3" id="KW-0853">WD repeat</keyword>
<feature type="repeat" description="WD" evidence="3">
    <location>
        <begin position="460"/>
        <end position="501"/>
    </location>
</feature>
<name>A0A6B3N6E9_9CYAN</name>
<keyword evidence="5" id="KW-0808">Transferase</keyword>
<feature type="repeat" description="WD" evidence="3">
    <location>
        <begin position="584"/>
        <end position="619"/>
    </location>
</feature>
<dbReference type="EMBL" id="JAAHFQ010000022">
    <property type="protein sequence ID" value="NER26365.1"/>
    <property type="molecule type" value="Genomic_DNA"/>
</dbReference>
<dbReference type="PANTHER" id="PTHR19879">
    <property type="entry name" value="TRANSCRIPTION INITIATION FACTOR TFIID"/>
    <property type="match status" value="1"/>
</dbReference>
<dbReference type="PROSITE" id="PS00108">
    <property type="entry name" value="PROTEIN_KINASE_ST"/>
    <property type="match status" value="1"/>
</dbReference>
<dbReference type="PROSITE" id="PS50011">
    <property type="entry name" value="PROTEIN_KINASE_DOM"/>
    <property type="match status" value="1"/>
</dbReference>
<dbReference type="GO" id="GO:0004672">
    <property type="term" value="F:protein kinase activity"/>
    <property type="evidence" value="ECO:0007669"/>
    <property type="project" value="InterPro"/>
</dbReference>
<dbReference type="InterPro" id="IPR008271">
    <property type="entry name" value="Ser/Thr_kinase_AS"/>
</dbReference>
<dbReference type="Gene3D" id="2.130.10.10">
    <property type="entry name" value="YVTN repeat-like/Quinoprotein amine dehydrogenase"/>
    <property type="match status" value="3"/>
</dbReference>
<protein>
    <submittedName>
        <fullName evidence="5">Protein kinase</fullName>
    </submittedName>
</protein>
<proteinExistence type="predicted"/>
<dbReference type="SUPFAM" id="SSF56112">
    <property type="entry name" value="Protein kinase-like (PK-like)"/>
    <property type="match status" value="1"/>
</dbReference>
<gene>
    <name evidence="5" type="ORF">F6J89_01645</name>
</gene>
<dbReference type="SMART" id="SM00320">
    <property type="entry name" value="WD40"/>
    <property type="match status" value="7"/>
</dbReference>
<feature type="repeat" description="WD" evidence="3">
    <location>
        <begin position="502"/>
        <end position="542"/>
    </location>
</feature>
<comment type="caution">
    <text evidence="5">The sequence shown here is derived from an EMBL/GenBank/DDBJ whole genome shotgun (WGS) entry which is preliminary data.</text>
</comment>
<dbReference type="Gene3D" id="1.10.510.10">
    <property type="entry name" value="Transferase(Phosphotransferase) domain 1"/>
    <property type="match status" value="1"/>
</dbReference>
<keyword evidence="5" id="KW-0418">Kinase</keyword>
<dbReference type="Gene3D" id="3.30.200.20">
    <property type="entry name" value="Phosphorylase Kinase, domain 1"/>
    <property type="match status" value="1"/>
</dbReference>
<dbReference type="SMART" id="SM00220">
    <property type="entry name" value="S_TKc"/>
    <property type="match status" value="1"/>
</dbReference>
<evidence type="ECO:0000313" key="5">
    <source>
        <dbReference type="EMBL" id="NER26365.1"/>
    </source>
</evidence>
<evidence type="ECO:0000256" key="3">
    <source>
        <dbReference type="PROSITE-ProRule" id="PRU00221"/>
    </source>
</evidence>
<accession>A0A6B3N6E9</accession>
<dbReference type="InterPro" id="IPR011009">
    <property type="entry name" value="Kinase-like_dom_sf"/>
</dbReference>